<dbReference type="Pfam" id="PF03466">
    <property type="entry name" value="LysR_substrate"/>
    <property type="match status" value="1"/>
</dbReference>
<dbReference type="InterPro" id="IPR036390">
    <property type="entry name" value="WH_DNA-bd_sf"/>
</dbReference>
<keyword evidence="2" id="KW-0805">Transcription regulation</keyword>
<evidence type="ECO:0000256" key="1">
    <source>
        <dbReference type="ARBA" id="ARBA00009437"/>
    </source>
</evidence>
<sequence length="271" mass="28582">MDRLETRELEYFLAVAEELHFGRAADRLGMAQPPLSRAISRLERRLGVRLFERTSRRVELTAAGQVLRTEGRRALAALDTAASRTQRAGAPPRLVLAVRPGAGAGLLADLVSAYGPAGVEIVFVLDRAAALRAGEADLAVLCASTDDLSGLRTLELLEETPVALLPPGHALAGRVAVTQADLRALDGYTPECPPLALDEIVDRVAFGRLIVVAGASTADRVGQAVVTVPVADLPATRLVLAWPESAPQPAVAAFLRTARTVLAQRKPASAS</sequence>
<keyword evidence="7" id="KW-1185">Reference proteome</keyword>
<dbReference type="Gene3D" id="1.10.10.10">
    <property type="entry name" value="Winged helix-like DNA-binding domain superfamily/Winged helix DNA-binding domain"/>
    <property type="match status" value="1"/>
</dbReference>
<dbReference type="RefSeq" id="WP_185005809.1">
    <property type="nucleotide sequence ID" value="NZ_JACHMH010000001.1"/>
</dbReference>
<dbReference type="PRINTS" id="PR00039">
    <property type="entry name" value="HTHLYSR"/>
</dbReference>
<dbReference type="PANTHER" id="PTHR30346">
    <property type="entry name" value="TRANSCRIPTIONAL DUAL REGULATOR HCAR-RELATED"/>
    <property type="match status" value="1"/>
</dbReference>
<evidence type="ECO:0000313" key="6">
    <source>
        <dbReference type="EMBL" id="MBB4680144.1"/>
    </source>
</evidence>
<accession>A0A7W7CFD2</accession>
<comment type="caution">
    <text evidence="6">The sequence shown here is derived from an EMBL/GenBank/DDBJ whole genome shotgun (WGS) entry which is preliminary data.</text>
</comment>
<proteinExistence type="inferred from homology"/>
<dbReference type="InterPro" id="IPR036388">
    <property type="entry name" value="WH-like_DNA-bd_sf"/>
</dbReference>
<dbReference type="GO" id="GO:0032993">
    <property type="term" value="C:protein-DNA complex"/>
    <property type="evidence" value="ECO:0007669"/>
    <property type="project" value="TreeGrafter"/>
</dbReference>
<dbReference type="SUPFAM" id="SSF46785">
    <property type="entry name" value="Winged helix' DNA-binding domain"/>
    <property type="match status" value="1"/>
</dbReference>
<reference evidence="6 7" key="1">
    <citation type="submission" date="2020-08" db="EMBL/GenBank/DDBJ databases">
        <title>Sequencing the genomes of 1000 actinobacteria strains.</title>
        <authorList>
            <person name="Klenk H.-P."/>
        </authorList>
    </citation>
    <scope>NUCLEOTIDE SEQUENCE [LARGE SCALE GENOMIC DNA]</scope>
    <source>
        <strain evidence="6 7">DSM 44230</strain>
    </source>
</reference>
<organism evidence="6 7">
    <name type="scientific">Crossiella cryophila</name>
    <dbReference type="NCBI Taxonomy" id="43355"/>
    <lineage>
        <taxon>Bacteria</taxon>
        <taxon>Bacillati</taxon>
        <taxon>Actinomycetota</taxon>
        <taxon>Actinomycetes</taxon>
        <taxon>Pseudonocardiales</taxon>
        <taxon>Pseudonocardiaceae</taxon>
        <taxon>Crossiella</taxon>
    </lineage>
</organism>
<dbReference type="GO" id="GO:0003677">
    <property type="term" value="F:DNA binding"/>
    <property type="evidence" value="ECO:0007669"/>
    <property type="project" value="UniProtKB-KW"/>
</dbReference>
<gene>
    <name evidence="6" type="ORF">HNR67_006262</name>
</gene>
<evidence type="ECO:0000256" key="3">
    <source>
        <dbReference type="ARBA" id="ARBA00023125"/>
    </source>
</evidence>
<dbReference type="FunFam" id="1.10.10.10:FF:000001">
    <property type="entry name" value="LysR family transcriptional regulator"/>
    <property type="match status" value="1"/>
</dbReference>
<dbReference type="Proteomes" id="UP000533598">
    <property type="component" value="Unassembled WGS sequence"/>
</dbReference>
<name>A0A7W7CFD2_9PSEU</name>
<dbReference type="Pfam" id="PF00126">
    <property type="entry name" value="HTH_1"/>
    <property type="match status" value="1"/>
</dbReference>
<dbReference type="EMBL" id="JACHMH010000001">
    <property type="protein sequence ID" value="MBB4680144.1"/>
    <property type="molecule type" value="Genomic_DNA"/>
</dbReference>
<dbReference type="AlphaFoldDB" id="A0A7W7CFD2"/>
<dbReference type="InterPro" id="IPR005119">
    <property type="entry name" value="LysR_subst-bd"/>
</dbReference>
<keyword evidence="4" id="KW-0804">Transcription</keyword>
<evidence type="ECO:0000256" key="2">
    <source>
        <dbReference type="ARBA" id="ARBA00023015"/>
    </source>
</evidence>
<dbReference type="Gene3D" id="3.40.190.10">
    <property type="entry name" value="Periplasmic binding protein-like II"/>
    <property type="match status" value="2"/>
</dbReference>
<dbReference type="PANTHER" id="PTHR30346:SF0">
    <property type="entry name" value="HCA OPERON TRANSCRIPTIONAL ACTIVATOR HCAR"/>
    <property type="match status" value="1"/>
</dbReference>
<dbReference type="PROSITE" id="PS50931">
    <property type="entry name" value="HTH_LYSR"/>
    <property type="match status" value="1"/>
</dbReference>
<dbReference type="InterPro" id="IPR000847">
    <property type="entry name" value="LysR_HTH_N"/>
</dbReference>
<keyword evidence="3 6" id="KW-0238">DNA-binding</keyword>
<dbReference type="SUPFAM" id="SSF53850">
    <property type="entry name" value="Periplasmic binding protein-like II"/>
    <property type="match status" value="1"/>
</dbReference>
<protein>
    <submittedName>
        <fullName evidence="6">DNA-binding transcriptional LysR family regulator</fullName>
    </submittedName>
</protein>
<evidence type="ECO:0000256" key="4">
    <source>
        <dbReference type="ARBA" id="ARBA00023163"/>
    </source>
</evidence>
<evidence type="ECO:0000313" key="7">
    <source>
        <dbReference type="Proteomes" id="UP000533598"/>
    </source>
</evidence>
<feature type="domain" description="HTH lysR-type" evidence="5">
    <location>
        <begin position="4"/>
        <end position="61"/>
    </location>
</feature>
<comment type="similarity">
    <text evidence="1">Belongs to the LysR transcriptional regulatory family.</text>
</comment>
<evidence type="ECO:0000259" key="5">
    <source>
        <dbReference type="PROSITE" id="PS50931"/>
    </source>
</evidence>
<dbReference type="GO" id="GO:0003700">
    <property type="term" value="F:DNA-binding transcription factor activity"/>
    <property type="evidence" value="ECO:0007669"/>
    <property type="project" value="InterPro"/>
</dbReference>